<keyword evidence="2" id="KW-0812">Transmembrane</keyword>
<accession>A0A545UW08</accession>
<dbReference type="PANTHER" id="PTHR11360">
    <property type="entry name" value="MONOCARBOXYLATE TRANSPORTER"/>
    <property type="match status" value="1"/>
</dbReference>
<comment type="caution">
    <text evidence="3">The sequence shown here is derived from an EMBL/GenBank/DDBJ whole genome shotgun (WGS) entry which is preliminary data.</text>
</comment>
<feature type="transmembrane region" description="Helical" evidence="2">
    <location>
        <begin position="92"/>
        <end position="114"/>
    </location>
</feature>
<feature type="compositionally biased region" description="Pro residues" evidence="1">
    <location>
        <begin position="125"/>
        <end position="137"/>
    </location>
</feature>
<evidence type="ECO:0000256" key="1">
    <source>
        <dbReference type="SAM" id="MobiDB-lite"/>
    </source>
</evidence>
<dbReference type="Proteomes" id="UP000315783">
    <property type="component" value="Unassembled WGS sequence"/>
</dbReference>
<feature type="region of interest" description="Disordered" evidence="1">
    <location>
        <begin position="120"/>
        <end position="146"/>
    </location>
</feature>
<name>A0A545UW08_9HYPO</name>
<dbReference type="AlphaFoldDB" id="A0A545UW08"/>
<feature type="compositionally biased region" description="Polar residues" evidence="1">
    <location>
        <begin position="1"/>
        <end position="10"/>
    </location>
</feature>
<dbReference type="EMBL" id="SPUK01000011">
    <property type="protein sequence ID" value="TQV93658.1"/>
    <property type="molecule type" value="Genomic_DNA"/>
</dbReference>
<gene>
    <name evidence="3" type="ORF">IF1G_07390</name>
</gene>
<evidence type="ECO:0000313" key="3">
    <source>
        <dbReference type="EMBL" id="TQV93658.1"/>
    </source>
</evidence>
<dbReference type="InterPro" id="IPR050327">
    <property type="entry name" value="Proton-linked_MCT"/>
</dbReference>
<dbReference type="PANTHER" id="PTHR11360:SF319">
    <property type="entry name" value="MAJOR FACILITATOR SUPERFAMILY (MFS) PROFILE DOMAIN-CONTAINING PROTEIN"/>
    <property type="match status" value="1"/>
</dbReference>
<sequence>MAVKESSTPSLPEKPVDGQISGDLRQREKHVGSIKNTVDDISKAPDGGLEAWLVAAGGFCVFFCCLGFCNSFGVLADYYIAHQLRGVSPSKIAWIGSLAAFLQFFSGMLGGPLFDRYGAKARQSLPPPPPPPPPPPHWLAWLPDSK</sequence>
<organism evidence="3 4">
    <name type="scientific">Cordyceps javanica</name>
    <dbReference type="NCBI Taxonomy" id="43265"/>
    <lineage>
        <taxon>Eukaryota</taxon>
        <taxon>Fungi</taxon>
        <taxon>Dikarya</taxon>
        <taxon>Ascomycota</taxon>
        <taxon>Pezizomycotina</taxon>
        <taxon>Sordariomycetes</taxon>
        <taxon>Hypocreomycetidae</taxon>
        <taxon>Hypocreales</taxon>
        <taxon>Cordycipitaceae</taxon>
        <taxon>Cordyceps</taxon>
    </lineage>
</organism>
<dbReference type="SUPFAM" id="SSF103473">
    <property type="entry name" value="MFS general substrate transporter"/>
    <property type="match status" value="1"/>
</dbReference>
<reference evidence="3 4" key="1">
    <citation type="journal article" date="2019" name="Appl. Microbiol. Biotechnol.">
        <title>Genome sequence of Isaria javanica and comparative genome analysis insights into family S53 peptidase evolution in fungal entomopathogens.</title>
        <authorList>
            <person name="Lin R."/>
            <person name="Zhang X."/>
            <person name="Xin B."/>
            <person name="Zou M."/>
            <person name="Gao Y."/>
            <person name="Qin F."/>
            <person name="Hu Q."/>
            <person name="Xie B."/>
            <person name="Cheng X."/>
        </authorList>
    </citation>
    <scope>NUCLEOTIDE SEQUENCE [LARGE SCALE GENOMIC DNA]</scope>
    <source>
        <strain evidence="3 4">IJ1G</strain>
    </source>
</reference>
<keyword evidence="4" id="KW-1185">Reference proteome</keyword>
<keyword evidence="2" id="KW-0472">Membrane</keyword>
<protein>
    <submittedName>
        <fullName evidence="3">MFS monocarboxylate transporter</fullName>
    </submittedName>
</protein>
<proteinExistence type="predicted"/>
<dbReference type="OrthoDB" id="5086800at2759"/>
<dbReference type="Gene3D" id="1.20.1250.20">
    <property type="entry name" value="MFS general substrate transporter like domains"/>
    <property type="match status" value="1"/>
</dbReference>
<feature type="region of interest" description="Disordered" evidence="1">
    <location>
        <begin position="1"/>
        <end position="22"/>
    </location>
</feature>
<evidence type="ECO:0000256" key="2">
    <source>
        <dbReference type="SAM" id="Phobius"/>
    </source>
</evidence>
<evidence type="ECO:0000313" key="4">
    <source>
        <dbReference type="Proteomes" id="UP000315783"/>
    </source>
</evidence>
<dbReference type="InterPro" id="IPR036259">
    <property type="entry name" value="MFS_trans_sf"/>
</dbReference>
<keyword evidence="2" id="KW-1133">Transmembrane helix</keyword>
<feature type="transmembrane region" description="Helical" evidence="2">
    <location>
        <begin position="52"/>
        <end position="80"/>
    </location>
</feature>